<comment type="caution">
    <text evidence="4">The sequence shown here is derived from an EMBL/GenBank/DDBJ whole genome shotgun (WGS) entry which is preliminary data.</text>
</comment>
<dbReference type="EMBL" id="SIHO01000003">
    <property type="protein sequence ID" value="TFU01232.1"/>
    <property type="molecule type" value="Genomic_DNA"/>
</dbReference>
<sequence>MASKGRVLVTGASGYIAGFAIQQLLRDGWSVRGTVRNPAKSAGLHKTLGINVDQLELVAADLSHDAGWADAAKGVDYVLHIASPIPAANPKHDDEIVVPAREGTLRVLRAARDAGVKRVVMTSSTAAICYGMDGARQVFTEADWTNPAHPDTYAYVRSKVIAERAARDFMAREGGALEFATINPGAVLGPVLGNDYSASLEIISKLMNGELPGLPNFGFAIVDVRDIADAHVRAMTAPGMNGERFLCAGEFLWMKDIAAILKDRLGQQAKRVPTRGLPDFLLRLVGKFDKTVGMVLPELGKARICDASHAKAILGWVPRPAADSIVDCANSMIAHGLIIS</sequence>
<dbReference type="RefSeq" id="WP_135246736.1">
    <property type="nucleotide sequence ID" value="NZ_SIHO01000003.1"/>
</dbReference>
<dbReference type="FunFam" id="3.40.50.720:FF:000336">
    <property type="entry name" value="Aldehyde reductase"/>
    <property type="match status" value="1"/>
</dbReference>
<organism evidence="4 5">
    <name type="scientific">Glacieibacterium arshaanense</name>
    <dbReference type="NCBI Taxonomy" id="2511025"/>
    <lineage>
        <taxon>Bacteria</taxon>
        <taxon>Pseudomonadati</taxon>
        <taxon>Pseudomonadota</taxon>
        <taxon>Alphaproteobacteria</taxon>
        <taxon>Sphingomonadales</taxon>
        <taxon>Sphingosinicellaceae</taxon>
        <taxon>Glacieibacterium</taxon>
    </lineage>
</organism>
<keyword evidence="5" id="KW-1185">Reference proteome</keyword>
<dbReference type="InterPro" id="IPR050425">
    <property type="entry name" value="NAD(P)_dehydrat-like"/>
</dbReference>
<evidence type="ECO:0000313" key="4">
    <source>
        <dbReference type="EMBL" id="TFU01232.1"/>
    </source>
</evidence>
<evidence type="ECO:0000256" key="1">
    <source>
        <dbReference type="ARBA" id="ARBA00023002"/>
    </source>
</evidence>
<reference evidence="4 5" key="1">
    <citation type="submission" date="2019-02" db="EMBL/GenBank/DDBJ databases">
        <title>Polymorphobacter sp. isolated from the lake at the Tibet of China.</title>
        <authorList>
            <person name="Li A."/>
        </authorList>
    </citation>
    <scope>NUCLEOTIDE SEQUENCE [LARGE SCALE GENOMIC DNA]</scope>
    <source>
        <strain evidence="4 5">DJ1R-1</strain>
    </source>
</reference>
<dbReference type="Pfam" id="PF01370">
    <property type="entry name" value="Epimerase"/>
    <property type="match status" value="1"/>
</dbReference>
<dbReference type="InterPro" id="IPR036291">
    <property type="entry name" value="NAD(P)-bd_dom_sf"/>
</dbReference>
<gene>
    <name evidence="4" type="ORF">EUV02_13085</name>
</gene>
<keyword evidence="1" id="KW-0560">Oxidoreductase</keyword>
<accession>A0A4Y9EKB3</accession>
<dbReference type="InterPro" id="IPR001509">
    <property type="entry name" value="Epimerase_deHydtase"/>
</dbReference>
<protein>
    <submittedName>
        <fullName evidence="4">Aldehyde reductase</fullName>
    </submittedName>
</protein>
<proteinExistence type="inferred from homology"/>
<dbReference type="SUPFAM" id="SSF51735">
    <property type="entry name" value="NAD(P)-binding Rossmann-fold domains"/>
    <property type="match status" value="1"/>
</dbReference>
<evidence type="ECO:0000313" key="5">
    <source>
        <dbReference type="Proteomes" id="UP000297737"/>
    </source>
</evidence>
<dbReference type="Proteomes" id="UP000297737">
    <property type="component" value="Unassembled WGS sequence"/>
</dbReference>
<evidence type="ECO:0000256" key="2">
    <source>
        <dbReference type="ARBA" id="ARBA00023445"/>
    </source>
</evidence>
<feature type="domain" description="NAD-dependent epimerase/dehydratase" evidence="3">
    <location>
        <begin position="7"/>
        <end position="238"/>
    </location>
</feature>
<dbReference type="AlphaFoldDB" id="A0A4Y9EKB3"/>
<dbReference type="PANTHER" id="PTHR10366:SF564">
    <property type="entry name" value="STEROL-4-ALPHA-CARBOXYLATE 3-DEHYDROGENASE, DECARBOXYLATING"/>
    <property type="match status" value="1"/>
</dbReference>
<dbReference type="GO" id="GO:0016616">
    <property type="term" value="F:oxidoreductase activity, acting on the CH-OH group of donors, NAD or NADP as acceptor"/>
    <property type="evidence" value="ECO:0007669"/>
    <property type="project" value="TreeGrafter"/>
</dbReference>
<dbReference type="OrthoDB" id="9778052at2"/>
<evidence type="ECO:0000259" key="3">
    <source>
        <dbReference type="Pfam" id="PF01370"/>
    </source>
</evidence>
<dbReference type="Gene3D" id="3.40.50.720">
    <property type="entry name" value="NAD(P)-binding Rossmann-like Domain"/>
    <property type="match status" value="1"/>
</dbReference>
<name>A0A4Y9EKB3_9SPHN</name>
<dbReference type="CDD" id="cd05227">
    <property type="entry name" value="AR_SDR_e"/>
    <property type="match status" value="1"/>
</dbReference>
<dbReference type="PANTHER" id="PTHR10366">
    <property type="entry name" value="NAD DEPENDENT EPIMERASE/DEHYDRATASE"/>
    <property type="match status" value="1"/>
</dbReference>
<comment type="similarity">
    <text evidence="2">Belongs to the NAD(P)-dependent epimerase/dehydratase family. Dihydroflavonol-4-reductase subfamily.</text>
</comment>